<proteinExistence type="predicted"/>
<sequence length="380" mass="42152">MTVEKLSNEIDIKKYLTDLGVDSGGIKILSSKAKVHLIKIKELHVGAANILKQDALSIGADLAVPRGTVIAKTSHVDCLLIATTKELEVLSRKELAQPFGLKELAHKLKIQTQIQKPKKARIMGVINANDDSFFSGSRFVSSDAIEKIEQMIEEGADIIDIGAVSSRPNAPVVSVEEELERIKPILTLIREKKLYEKTTFSIDSYEPAVIEQALESGFSIINDITGLENDAVCRLAAQYKAQVVIMHMQGRPQNMQDNPHYDDVLDDVYRFFEERIAKAGQFGIEDIVLDIGIGFGKTLQDNMTLLKNLEHFLSLQKLLLVGASRKSMIDKIFPSTVEERLGGTLALHLEAFRNGASVLRVHDVYEHAQALRVQEALLTL</sequence>
<comment type="caution">
    <text evidence="10">The sequence shown here is derived from an EMBL/GenBank/DDBJ whole genome shotgun (WGS) entry which is preliminary data.</text>
</comment>
<dbReference type="NCBIfam" id="TIGR01496">
    <property type="entry name" value="DHPS"/>
    <property type="match status" value="1"/>
</dbReference>
<dbReference type="CDD" id="cd00739">
    <property type="entry name" value="DHPS"/>
    <property type="match status" value="1"/>
</dbReference>
<dbReference type="EC" id="2.5.1.15" evidence="4"/>
<reference evidence="10" key="1">
    <citation type="journal article" date="2020" name="mSystems">
        <title>Genome- and Community-Level Interaction Insights into Carbon Utilization and Element Cycling Functions of Hydrothermarchaeota in Hydrothermal Sediment.</title>
        <authorList>
            <person name="Zhou Z."/>
            <person name="Liu Y."/>
            <person name="Xu W."/>
            <person name="Pan J."/>
            <person name="Luo Z.H."/>
            <person name="Li M."/>
        </authorList>
    </citation>
    <scope>NUCLEOTIDE SEQUENCE [LARGE SCALE GENOMIC DNA]</scope>
    <source>
        <strain evidence="10">HyVt-507</strain>
    </source>
</reference>
<protein>
    <recommendedName>
        <fullName evidence="4">dihydropteroate synthase</fullName>
        <ecNumber evidence="4">2.5.1.15</ecNumber>
    </recommendedName>
</protein>
<dbReference type="PROSITE" id="PS00793">
    <property type="entry name" value="DHPS_2"/>
    <property type="match status" value="1"/>
</dbReference>
<dbReference type="Pfam" id="PF00809">
    <property type="entry name" value="Pterin_bind"/>
    <property type="match status" value="1"/>
</dbReference>
<comment type="pathway">
    <text evidence="3">Cofactor biosynthesis; tetrahydrofolate biosynthesis; 7,8-dihydrofolate from 2-amino-4-hydroxy-6-hydroxymethyl-7,8-dihydropteridine diphosphate and 4-aminobenzoate: step 1/2.</text>
</comment>
<dbReference type="GO" id="GO:0046872">
    <property type="term" value="F:metal ion binding"/>
    <property type="evidence" value="ECO:0007669"/>
    <property type="project" value="UniProtKB-KW"/>
</dbReference>
<keyword evidence="8" id="KW-0289">Folate biosynthesis</keyword>
<evidence type="ECO:0000256" key="7">
    <source>
        <dbReference type="ARBA" id="ARBA00022842"/>
    </source>
</evidence>
<evidence type="ECO:0000256" key="6">
    <source>
        <dbReference type="ARBA" id="ARBA00022723"/>
    </source>
</evidence>
<dbReference type="Gene3D" id="3.20.20.20">
    <property type="entry name" value="Dihydropteroate synthase-like"/>
    <property type="match status" value="1"/>
</dbReference>
<dbReference type="InterPro" id="IPR016227">
    <property type="entry name" value="Dihydropteroate_synthase_prd"/>
</dbReference>
<keyword evidence="5 10" id="KW-0808">Transferase</keyword>
<evidence type="ECO:0000256" key="2">
    <source>
        <dbReference type="ARBA" id="ARBA00001946"/>
    </source>
</evidence>
<keyword evidence="6" id="KW-0479">Metal-binding</keyword>
<evidence type="ECO:0000256" key="3">
    <source>
        <dbReference type="ARBA" id="ARBA00004763"/>
    </source>
</evidence>
<accession>A0A7C3C137</accession>
<evidence type="ECO:0000313" key="10">
    <source>
        <dbReference type="EMBL" id="HFB53727.1"/>
    </source>
</evidence>
<evidence type="ECO:0000256" key="8">
    <source>
        <dbReference type="ARBA" id="ARBA00022909"/>
    </source>
</evidence>
<keyword evidence="7" id="KW-0460">Magnesium</keyword>
<dbReference type="EMBL" id="DRNH01000173">
    <property type="protein sequence ID" value="HFB53727.1"/>
    <property type="molecule type" value="Genomic_DNA"/>
</dbReference>
<comment type="catalytic activity">
    <reaction evidence="1">
        <text>(7,8-dihydropterin-6-yl)methyl diphosphate + 4-aminobenzoate = 7,8-dihydropteroate + diphosphate</text>
        <dbReference type="Rhea" id="RHEA:19949"/>
        <dbReference type="ChEBI" id="CHEBI:17836"/>
        <dbReference type="ChEBI" id="CHEBI:17839"/>
        <dbReference type="ChEBI" id="CHEBI:33019"/>
        <dbReference type="ChEBI" id="CHEBI:72950"/>
        <dbReference type="EC" id="2.5.1.15"/>
    </reaction>
</comment>
<comment type="cofactor">
    <cofactor evidence="2">
        <name>Mg(2+)</name>
        <dbReference type="ChEBI" id="CHEBI:18420"/>
    </cofactor>
</comment>
<evidence type="ECO:0000256" key="5">
    <source>
        <dbReference type="ARBA" id="ARBA00022679"/>
    </source>
</evidence>
<dbReference type="GO" id="GO:0046654">
    <property type="term" value="P:tetrahydrofolate biosynthetic process"/>
    <property type="evidence" value="ECO:0007669"/>
    <property type="project" value="TreeGrafter"/>
</dbReference>
<dbReference type="GO" id="GO:0004156">
    <property type="term" value="F:dihydropteroate synthase activity"/>
    <property type="evidence" value="ECO:0007669"/>
    <property type="project" value="UniProtKB-EC"/>
</dbReference>
<organism evidence="10">
    <name type="scientific">Sulfurimonas autotrophica</name>
    <dbReference type="NCBI Taxonomy" id="202747"/>
    <lineage>
        <taxon>Bacteria</taxon>
        <taxon>Pseudomonadati</taxon>
        <taxon>Campylobacterota</taxon>
        <taxon>Epsilonproteobacteria</taxon>
        <taxon>Campylobacterales</taxon>
        <taxon>Sulfurimonadaceae</taxon>
        <taxon>Sulfurimonas</taxon>
    </lineage>
</organism>
<dbReference type="SUPFAM" id="SSF51717">
    <property type="entry name" value="Dihydropteroate synthetase-like"/>
    <property type="match status" value="1"/>
</dbReference>
<dbReference type="Proteomes" id="UP000886390">
    <property type="component" value="Unassembled WGS sequence"/>
</dbReference>
<gene>
    <name evidence="10" type="primary">folP</name>
    <name evidence="10" type="ORF">ENJ67_03260</name>
</gene>
<dbReference type="GO" id="GO:0046656">
    <property type="term" value="P:folic acid biosynthetic process"/>
    <property type="evidence" value="ECO:0007669"/>
    <property type="project" value="UniProtKB-KW"/>
</dbReference>
<evidence type="ECO:0000259" key="9">
    <source>
        <dbReference type="PROSITE" id="PS50972"/>
    </source>
</evidence>
<dbReference type="AlphaFoldDB" id="A0A7C3C137"/>
<dbReference type="InterPro" id="IPR006390">
    <property type="entry name" value="DHP_synth_dom"/>
</dbReference>
<name>A0A7C3C137_9BACT</name>
<dbReference type="InterPro" id="IPR045031">
    <property type="entry name" value="DHP_synth-like"/>
</dbReference>
<dbReference type="InterPro" id="IPR011005">
    <property type="entry name" value="Dihydropteroate_synth-like_sf"/>
</dbReference>
<dbReference type="PROSITE" id="PS50972">
    <property type="entry name" value="PTERIN_BINDING"/>
    <property type="match status" value="1"/>
</dbReference>
<dbReference type="InterPro" id="IPR000489">
    <property type="entry name" value="Pterin-binding_dom"/>
</dbReference>
<dbReference type="PANTHER" id="PTHR20941:SF1">
    <property type="entry name" value="FOLIC ACID SYNTHESIS PROTEIN FOL1"/>
    <property type="match status" value="1"/>
</dbReference>
<feature type="domain" description="Pterin-binding" evidence="9">
    <location>
        <begin position="120"/>
        <end position="372"/>
    </location>
</feature>
<evidence type="ECO:0000256" key="4">
    <source>
        <dbReference type="ARBA" id="ARBA00012458"/>
    </source>
</evidence>
<evidence type="ECO:0000256" key="1">
    <source>
        <dbReference type="ARBA" id="ARBA00000012"/>
    </source>
</evidence>
<dbReference type="PIRSF" id="PIRSF000501">
    <property type="entry name" value="DHPS_Campy_prd"/>
    <property type="match status" value="1"/>
</dbReference>
<dbReference type="PANTHER" id="PTHR20941">
    <property type="entry name" value="FOLATE SYNTHESIS PROTEINS"/>
    <property type="match status" value="1"/>
</dbReference>
<dbReference type="GO" id="GO:0005829">
    <property type="term" value="C:cytosol"/>
    <property type="evidence" value="ECO:0007669"/>
    <property type="project" value="TreeGrafter"/>
</dbReference>